<keyword evidence="1" id="KW-0472">Membrane</keyword>
<sequence>MGDATGRAESMLGRRLRPWWGQAPSKLLIGGLVRAGLFGLIIYGCWQVRYGSVDLTEIDLADGSLEDHRSTIETAAVWVAAVSAVLALYNLIQVVIGAFDLFVRRNVDGQLLAAQERRTGDFLPGIVQHFWFRSRDRSGMNRSVRRRRRYEVVIATSRGPKSWTVKLQDFSKVRSRHGARVRLRVSPLLGYVSRIAVLEAPTPAEHTGFDQYAHRR</sequence>
<feature type="transmembrane region" description="Helical" evidence="1">
    <location>
        <begin position="75"/>
        <end position="103"/>
    </location>
</feature>
<dbReference type="EMBL" id="JADJZA010000001">
    <property type="protein sequence ID" value="MBK9295706.1"/>
    <property type="molecule type" value="Genomic_DNA"/>
</dbReference>
<feature type="transmembrane region" description="Helical" evidence="1">
    <location>
        <begin position="27"/>
        <end position="46"/>
    </location>
</feature>
<comment type="caution">
    <text evidence="2">The sequence shown here is derived from an EMBL/GenBank/DDBJ whole genome shotgun (WGS) entry which is preliminary data.</text>
</comment>
<accession>A0A936TBS6</accession>
<dbReference type="Proteomes" id="UP000727993">
    <property type="component" value="Unassembled WGS sequence"/>
</dbReference>
<keyword evidence="1" id="KW-0812">Transmembrane</keyword>
<protein>
    <submittedName>
        <fullName evidence="2">Uncharacterized protein</fullName>
    </submittedName>
</protein>
<keyword evidence="1" id="KW-1133">Transmembrane helix</keyword>
<evidence type="ECO:0000256" key="1">
    <source>
        <dbReference type="SAM" id="Phobius"/>
    </source>
</evidence>
<name>A0A936TBS6_9ACTN</name>
<evidence type="ECO:0000313" key="3">
    <source>
        <dbReference type="Proteomes" id="UP000727993"/>
    </source>
</evidence>
<reference evidence="2 3" key="1">
    <citation type="submission" date="2020-10" db="EMBL/GenBank/DDBJ databases">
        <title>Connecting structure to function with the recovery of over 1000 high-quality activated sludge metagenome-assembled genomes encoding full-length rRNA genes using long-read sequencing.</title>
        <authorList>
            <person name="Singleton C.M."/>
            <person name="Petriglieri F."/>
            <person name="Kristensen J.M."/>
            <person name="Kirkegaard R.H."/>
            <person name="Michaelsen T.Y."/>
            <person name="Andersen M.H."/>
            <person name="Karst S.M."/>
            <person name="Dueholm M.S."/>
            <person name="Nielsen P.H."/>
            <person name="Albertsen M."/>
        </authorList>
    </citation>
    <scope>NUCLEOTIDE SEQUENCE [LARGE SCALE GENOMIC DNA]</scope>
    <source>
        <strain evidence="2">Lyne_18-Q3-R50-59_MAXAC.006</strain>
    </source>
</reference>
<evidence type="ECO:0000313" key="2">
    <source>
        <dbReference type="EMBL" id="MBK9295706.1"/>
    </source>
</evidence>
<proteinExistence type="predicted"/>
<organism evidence="2 3">
    <name type="scientific">Candidatus Neomicrothrix subdominans</name>
    <dbReference type="NCBI Taxonomy" id="2954438"/>
    <lineage>
        <taxon>Bacteria</taxon>
        <taxon>Bacillati</taxon>
        <taxon>Actinomycetota</taxon>
        <taxon>Acidimicrobiia</taxon>
        <taxon>Acidimicrobiales</taxon>
        <taxon>Microthrixaceae</taxon>
        <taxon>Candidatus Neomicrothrix</taxon>
    </lineage>
</organism>
<gene>
    <name evidence="2" type="ORF">IPN02_02275</name>
</gene>
<dbReference type="AlphaFoldDB" id="A0A936TBS6"/>